<keyword evidence="3 4" id="KW-0687">Ribonucleoprotein</keyword>
<dbReference type="GO" id="GO:0005840">
    <property type="term" value="C:ribosome"/>
    <property type="evidence" value="ECO:0007669"/>
    <property type="project" value="UniProtKB-KW"/>
</dbReference>
<reference evidence="7 8" key="1">
    <citation type="submission" date="2021-02" db="EMBL/GenBank/DDBJ databases">
        <title>Leishmania (Mundinia) orientalis Genome sequencing and assembly.</title>
        <authorList>
            <person name="Almutairi H."/>
            <person name="Gatherer D."/>
        </authorList>
    </citation>
    <scope>NUCLEOTIDE SEQUENCE [LARGE SCALE GENOMIC DNA]</scope>
    <source>
        <strain evidence="7">LSCM4</strain>
    </source>
</reference>
<evidence type="ECO:0000256" key="3">
    <source>
        <dbReference type="ARBA" id="ARBA00023274"/>
    </source>
</evidence>
<keyword evidence="5" id="KW-0732">Signal</keyword>
<dbReference type="PANTHER" id="PTHR11843">
    <property type="entry name" value="40S RIBOSOMAL PROTEIN S12"/>
    <property type="match status" value="1"/>
</dbReference>
<protein>
    <recommendedName>
        <fullName evidence="4">40S ribosomal protein S12</fullName>
    </recommendedName>
</protein>
<dbReference type="GeneID" id="92363700"/>
<dbReference type="InterPro" id="IPR000530">
    <property type="entry name" value="Ribosomal_eS12"/>
</dbReference>
<evidence type="ECO:0000313" key="8">
    <source>
        <dbReference type="Proteomes" id="UP000674143"/>
    </source>
</evidence>
<accession>A0A836HMY2</accession>
<gene>
    <name evidence="7" type="ORF">LSCM4_07889</name>
</gene>
<dbReference type="InterPro" id="IPR029064">
    <property type="entry name" value="Ribosomal_eL30-like_sf"/>
</dbReference>
<name>A0A836HMY2_9TRYP</name>
<evidence type="ECO:0000256" key="1">
    <source>
        <dbReference type="ARBA" id="ARBA00005824"/>
    </source>
</evidence>
<dbReference type="SUPFAM" id="SSF55315">
    <property type="entry name" value="L30e-like"/>
    <property type="match status" value="1"/>
</dbReference>
<evidence type="ECO:0000256" key="4">
    <source>
        <dbReference type="RuleBase" id="RU000670"/>
    </source>
</evidence>
<dbReference type="Gene3D" id="3.30.1330.30">
    <property type="match status" value="1"/>
</dbReference>
<dbReference type="RefSeq" id="XP_067064816.1">
    <property type="nucleotide sequence ID" value="XM_067209766.1"/>
</dbReference>
<dbReference type="GO" id="GO:1990904">
    <property type="term" value="C:ribonucleoprotein complex"/>
    <property type="evidence" value="ECO:0007669"/>
    <property type="project" value="UniProtKB-KW"/>
</dbReference>
<feature type="chain" id="PRO_5032533938" description="40S ribosomal protein S12" evidence="5">
    <location>
        <begin position="25"/>
        <end position="295"/>
    </location>
</feature>
<dbReference type="EMBL" id="JAFHLR010000013">
    <property type="protein sequence ID" value="KAG5484323.1"/>
    <property type="molecule type" value="Genomic_DNA"/>
</dbReference>
<dbReference type="SMR" id="A0A836HMY2"/>
<dbReference type="Pfam" id="PF01248">
    <property type="entry name" value="Ribosomal_L7Ae"/>
    <property type="match status" value="1"/>
</dbReference>
<dbReference type="FunFam" id="3.30.1330.30:FF:000033">
    <property type="entry name" value="40S ribosomal protein S12"/>
    <property type="match status" value="1"/>
</dbReference>
<keyword evidence="2 4" id="KW-0689">Ribosomal protein</keyword>
<organism evidence="7 8">
    <name type="scientific">Leishmania orientalis</name>
    <dbReference type="NCBI Taxonomy" id="2249476"/>
    <lineage>
        <taxon>Eukaryota</taxon>
        <taxon>Discoba</taxon>
        <taxon>Euglenozoa</taxon>
        <taxon>Kinetoplastea</taxon>
        <taxon>Metakinetoplastina</taxon>
        <taxon>Trypanosomatida</taxon>
        <taxon>Trypanosomatidae</taxon>
        <taxon>Leishmaniinae</taxon>
        <taxon>Leishmania</taxon>
    </lineage>
</organism>
<dbReference type="Proteomes" id="UP000674143">
    <property type="component" value="Chromosome 13"/>
</dbReference>
<keyword evidence="8" id="KW-1185">Reference proteome</keyword>
<sequence>MLACGLRALSLSFRFASLLRLAFSLSFSLAGRGASLQAFRPTDANAGAQTCTAPPSSPLQPKLRVFRIRLCCSCHCCLAHLSATPLFCSLFLLLDGRLLSPHTHTHTHTLAQIRTPANTNTCPRNHAHVLTGADFVIRALTRSLFSFEKETITTMAEETARVEVPVVEENVVVDVAPESLEDAVRIVIQKALEANGLVRGLSEVARALDCKTAHMCILADDCEDEEYKKLVTALAKQGNIDLINVEEREKLAQWVGLVRRDVAGEVTKTLKCSSVAIRDFGERTKALDYLLSQLH</sequence>
<dbReference type="GO" id="GO:0006412">
    <property type="term" value="P:translation"/>
    <property type="evidence" value="ECO:0007669"/>
    <property type="project" value="InterPro"/>
</dbReference>
<dbReference type="KEGG" id="loi:92363700"/>
<dbReference type="InterPro" id="IPR004038">
    <property type="entry name" value="Ribosomal_eL8/eL30/eS12/Gad45"/>
</dbReference>
<dbReference type="GO" id="GO:0003735">
    <property type="term" value="F:structural constituent of ribosome"/>
    <property type="evidence" value="ECO:0007669"/>
    <property type="project" value="InterPro"/>
</dbReference>
<dbReference type="PRINTS" id="PR00972">
    <property type="entry name" value="RIBSOMALS12E"/>
</dbReference>
<comment type="similarity">
    <text evidence="1 4">Belongs to the eukaryotic ribosomal protein eS12 family.</text>
</comment>
<evidence type="ECO:0000313" key="7">
    <source>
        <dbReference type="EMBL" id="KAG5484323.1"/>
    </source>
</evidence>
<evidence type="ECO:0000256" key="2">
    <source>
        <dbReference type="ARBA" id="ARBA00022980"/>
    </source>
</evidence>
<comment type="caution">
    <text evidence="7">The sequence shown here is derived from an EMBL/GenBank/DDBJ whole genome shotgun (WGS) entry which is preliminary data.</text>
</comment>
<feature type="signal peptide" evidence="5">
    <location>
        <begin position="1"/>
        <end position="24"/>
    </location>
</feature>
<proteinExistence type="inferred from homology"/>
<feature type="domain" description="Ribosomal protein eL8/eL30/eS12/Gadd45" evidence="6">
    <location>
        <begin position="183"/>
        <end position="275"/>
    </location>
</feature>
<dbReference type="AlphaFoldDB" id="A0A836HMY2"/>
<evidence type="ECO:0000259" key="6">
    <source>
        <dbReference type="Pfam" id="PF01248"/>
    </source>
</evidence>
<evidence type="ECO:0000256" key="5">
    <source>
        <dbReference type="SAM" id="SignalP"/>
    </source>
</evidence>